<dbReference type="SUPFAM" id="SSF52821">
    <property type="entry name" value="Rhodanese/Cell cycle control phosphatase"/>
    <property type="match status" value="1"/>
</dbReference>
<dbReference type="InterPro" id="IPR001763">
    <property type="entry name" value="Rhodanese-like_dom"/>
</dbReference>
<feature type="domain" description="Rhodanese" evidence="1">
    <location>
        <begin position="22"/>
        <end position="114"/>
    </location>
</feature>
<dbReference type="Pfam" id="PF00581">
    <property type="entry name" value="Rhodanese"/>
    <property type="match status" value="1"/>
</dbReference>
<dbReference type="RefSeq" id="WP_124972840.1">
    <property type="nucleotide sequence ID" value="NZ_BDQK01000016.1"/>
</dbReference>
<dbReference type="InterPro" id="IPR036873">
    <property type="entry name" value="Rhodanese-like_dom_sf"/>
</dbReference>
<keyword evidence="3" id="KW-1185">Reference proteome</keyword>
<evidence type="ECO:0000313" key="2">
    <source>
        <dbReference type="EMBL" id="GBF82362.1"/>
    </source>
</evidence>
<organism evidence="2 3">
    <name type="scientific">Aphanothece sacrum FPU1</name>
    <dbReference type="NCBI Taxonomy" id="1920663"/>
    <lineage>
        <taxon>Bacteria</taxon>
        <taxon>Bacillati</taxon>
        <taxon>Cyanobacteriota</taxon>
        <taxon>Cyanophyceae</taxon>
        <taxon>Oscillatoriophycideae</taxon>
        <taxon>Chroococcales</taxon>
        <taxon>Aphanothecaceae</taxon>
        <taxon>Aphanothece</taxon>
    </lineage>
</organism>
<evidence type="ECO:0000259" key="1">
    <source>
        <dbReference type="PROSITE" id="PS50206"/>
    </source>
</evidence>
<gene>
    <name evidence="2" type="ORF">AsFPU1_3790</name>
</gene>
<reference evidence="3" key="1">
    <citation type="submission" date="2017-05" db="EMBL/GenBank/DDBJ databases">
        <title>Physiological properties and genetic analysis related to exopolysaccharide production of fresh-water unicellular cyanobacterium Aphanothece sacrum, Suizenji Nori, that has been cultured as a food source in Japan.</title>
        <authorList>
            <person name="Kanesaki Y."/>
            <person name="Yoshikawa S."/>
            <person name="Ohki K."/>
        </authorList>
    </citation>
    <scope>NUCLEOTIDE SEQUENCE [LARGE SCALE GENOMIC DNA]</scope>
    <source>
        <strain evidence="3">FPU1</strain>
    </source>
</reference>
<dbReference type="PANTHER" id="PTHR43629">
    <property type="entry name" value="PEPTIDYL-PROLYL CIS-TRANS ISOMERASE"/>
    <property type="match status" value="1"/>
</dbReference>
<dbReference type="OrthoDB" id="9800872at2"/>
<dbReference type="SMART" id="SM00450">
    <property type="entry name" value="RHOD"/>
    <property type="match status" value="1"/>
</dbReference>
<dbReference type="PANTHER" id="PTHR43629:SF2">
    <property type="entry name" value="RHODANESE-LIKE_PPIC DOMAIN-CONTAINING PROTEIN 12, CHLOROPLASTIC"/>
    <property type="match status" value="1"/>
</dbReference>
<protein>
    <recommendedName>
        <fullName evidence="1">Rhodanese domain-containing protein</fullName>
    </recommendedName>
</protein>
<dbReference type="Gene3D" id="3.40.250.10">
    <property type="entry name" value="Rhodanese-like domain"/>
    <property type="match status" value="1"/>
</dbReference>
<dbReference type="AlphaFoldDB" id="A0A401IM76"/>
<accession>A0A401IM76</accession>
<dbReference type="EMBL" id="BDQK01000016">
    <property type="protein sequence ID" value="GBF82362.1"/>
    <property type="molecule type" value="Genomic_DNA"/>
</dbReference>
<dbReference type="InterPro" id="IPR052204">
    <property type="entry name" value="PpiC/parvulin_rotamase"/>
</dbReference>
<comment type="caution">
    <text evidence="2">The sequence shown here is derived from an EMBL/GenBank/DDBJ whole genome shotgun (WGS) entry which is preliminary data.</text>
</comment>
<name>A0A401IM76_APHSA</name>
<dbReference type="Proteomes" id="UP000287247">
    <property type="component" value="Unassembled WGS sequence"/>
</dbReference>
<dbReference type="PROSITE" id="PS50206">
    <property type="entry name" value="RHODANESE_3"/>
    <property type="match status" value="1"/>
</dbReference>
<evidence type="ECO:0000313" key="3">
    <source>
        <dbReference type="Proteomes" id="UP000287247"/>
    </source>
</evidence>
<sequence length="116" mass="13405">MSPYPPLSQITVEELAKKLTQRDHELQLIDVREFHEVEIAYIQGFEILPLSQATQWSEEINTRFNPEIETLVICHHGMRSAQMCYWLLNKGFTNVKNVLGGIDAYSLKVDPSIPQY</sequence>
<proteinExistence type="predicted"/>